<dbReference type="Proteomes" id="UP001281761">
    <property type="component" value="Unassembled WGS sequence"/>
</dbReference>
<evidence type="ECO:0000313" key="3">
    <source>
        <dbReference type="Proteomes" id="UP001281761"/>
    </source>
</evidence>
<feature type="compositionally biased region" description="Low complexity" evidence="1">
    <location>
        <begin position="11"/>
        <end position="22"/>
    </location>
</feature>
<proteinExistence type="predicted"/>
<evidence type="ECO:0008006" key="4">
    <source>
        <dbReference type="Google" id="ProtNLM"/>
    </source>
</evidence>
<keyword evidence="3" id="KW-1185">Reference proteome</keyword>
<dbReference type="EMBL" id="JARBJD010000212">
    <property type="protein sequence ID" value="KAK2947021.1"/>
    <property type="molecule type" value="Genomic_DNA"/>
</dbReference>
<feature type="compositionally biased region" description="Polar residues" evidence="1">
    <location>
        <begin position="1"/>
        <end position="10"/>
    </location>
</feature>
<accession>A0ABQ9X9S4</accession>
<comment type="caution">
    <text evidence="2">The sequence shown here is derived from an EMBL/GenBank/DDBJ whole genome shotgun (WGS) entry which is preliminary data.</text>
</comment>
<protein>
    <recommendedName>
        <fullName evidence="4">Symplekin/Pta1 N-terminal domain-containing protein</fullName>
    </recommendedName>
</protein>
<reference evidence="2 3" key="1">
    <citation type="journal article" date="2022" name="bioRxiv">
        <title>Genomics of Preaxostyla Flagellates Illuminates Evolutionary Transitions and the Path Towards Mitochondrial Loss.</title>
        <authorList>
            <person name="Novak L.V.F."/>
            <person name="Treitli S.C."/>
            <person name="Pyrih J."/>
            <person name="Halakuc P."/>
            <person name="Pipaliya S.V."/>
            <person name="Vacek V."/>
            <person name="Brzon O."/>
            <person name="Soukal P."/>
            <person name="Eme L."/>
            <person name="Dacks J.B."/>
            <person name="Karnkowska A."/>
            <person name="Elias M."/>
            <person name="Hampl V."/>
        </authorList>
    </citation>
    <scope>NUCLEOTIDE SEQUENCE [LARGE SCALE GENOMIC DNA]</scope>
    <source>
        <strain evidence="2">NAU3</strain>
        <tissue evidence="2">Gut</tissue>
    </source>
</reference>
<name>A0ABQ9X9S4_9EUKA</name>
<evidence type="ECO:0000256" key="1">
    <source>
        <dbReference type="SAM" id="MobiDB-lite"/>
    </source>
</evidence>
<organism evidence="2 3">
    <name type="scientific">Blattamonas nauphoetae</name>
    <dbReference type="NCBI Taxonomy" id="2049346"/>
    <lineage>
        <taxon>Eukaryota</taxon>
        <taxon>Metamonada</taxon>
        <taxon>Preaxostyla</taxon>
        <taxon>Oxymonadida</taxon>
        <taxon>Blattamonas</taxon>
    </lineage>
</organism>
<gene>
    <name evidence="2" type="ORF">BLNAU_18023</name>
</gene>
<feature type="region of interest" description="Disordered" evidence="1">
    <location>
        <begin position="1"/>
        <end position="23"/>
    </location>
</feature>
<sequence length="217" mass="23864">MGNICDKTNNSSSSTYSDLSSSPLPFSGDCSPFLNWNEEQLATVAEEIAVVRSLVATVMFHPALDVSLEAKAVKLLKSVVPSDEYSAEALLIIFPSNSDDSLTDFVQSIVVLLSSPSQTIIAAIMEMLERQFIYCATSILLPLVKTELIPQVVVSLNPHSLSLADAVDIHICFKNIIWRALWLATPDGLEQPEIEEDDKQQAIYEIVLKQVLVPSER</sequence>
<evidence type="ECO:0000313" key="2">
    <source>
        <dbReference type="EMBL" id="KAK2947021.1"/>
    </source>
</evidence>